<dbReference type="RefSeq" id="WP_050670019.1">
    <property type="nucleotide sequence ID" value="NZ_LAIR01000002.1"/>
</dbReference>
<evidence type="ECO:0000313" key="4">
    <source>
        <dbReference type="Proteomes" id="UP000037397"/>
    </source>
</evidence>
<feature type="domain" description="YCII-related" evidence="2">
    <location>
        <begin position="22"/>
        <end position="100"/>
    </location>
</feature>
<dbReference type="InterPro" id="IPR011008">
    <property type="entry name" value="Dimeric_a/b-barrel"/>
</dbReference>
<dbReference type="Proteomes" id="UP000037397">
    <property type="component" value="Unassembled WGS sequence"/>
</dbReference>
<dbReference type="PATRIC" id="fig|1631356.3.peg.2267"/>
<evidence type="ECO:0000259" key="2">
    <source>
        <dbReference type="Pfam" id="PF03795"/>
    </source>
</evidence>
<accession>A0A0L6CJF8</accession>
<comment type="caution">
    <text evidence="3">The sequence shown here is derived from an EMBL/GenBank/DDBJ whole genome shotgun (WGS) entry which is preliminary data.</text>
</comment>
<name>A0A0L6CJF8_9MICO</name>
<evidence type="ECO:0000256" key="1">
    <source>
        <dbReference type="ARBA" id="ARBA00007689"/>
    </source>
</evidence>
<reference evidence="4" key="1">
    <citation type="submission" date="2015-03" db="EMBL/GenBank/DDBJ databases">
        <title>Luteipulveratus halotolerans sp. nov., a novel actinobacterium (Dermacoccaceae) from Sarawak, Malaysia.</title>
        <authorList>
            <person name="Juboi H."/>
            <person name="Basik A."/>
            <person name="Shamsul S.S."/>
            <person name="Arnold P."/>
            <person name="Schmitt E.K."/>
            <person name="Sanglier J.-J."/>
            <person name="Yeo T."/>
        </authorList>
    </citation>
    <scope>NUCLEOTIDE SEQUENCE [LARGE SCALE GENOMIC DNA]</scope>
    <source>
        <strain evidence="4">C296001</strain>
    </source>
</reference>
<comment type="similarity">
    <text evidence="1">Belongs to the YciI family.</text>
</comment>
<evidence type="ECO:0000313" key="3">
    <source>
        <dbReference type="EMBL" id="KNX37643.1"/>
    </source>
</evidence>
<dbReference type="Pfam" id="PF03795">
    <property type="entry name" value="YCII"/>
    <property type="match status" value="1"/>
</dbReference>
<proteinExistence type="inferred from homology"/>
<dbReference type="EMBL" id="LAIR01000002">
    <property type="protein sequence ID" value="KNX37643.1"/>
    <property type="molecule type" value="Genomic_DNA"/>
</dbReference>
<keyword evidence="4" id="KW-1185">Reference proteome</keyword>
<dbReference type="SUPFAM" id="SSF54909">
    <property type="entry name" value="Dimeric alpha+beta barrel"/>
    <property type="match status" value="1"/>
</dbReference>
<organism evidence="3 4">
    <name type="scientific">Luteipulveratus halotolerans</name>
    <dbReference type="NCBI Taxonomy" id="1631356"/>
    <lineage>
        <taxon>Bacteria</taxon>
        <taxon>Bacillati</taxon>
        <taxon>Actinomycetota</taxon>
        <taxon>Actinomycetes</taxon>
        <taxon>Micrococcales</taxon>
        <taxon>Dermacoccaceae</taxon>
        <taxon>Luteipulveratus</taxon>
    </lineage>
</organism>
<dbReference type="OrthoDB" id="668782at2"/>
<dbReference type="PANTHER" id="PTHR35174">
    <property type="entry name" value="BLL7171 PROTEIN-RELATED"/>
    <property type="match status" value="1"/>
</dbReference>
<sequence length="123" mass="13306">MSQYLIAMHQPVGPVPPPEVLGPVMEQLGRLNQEMEQQGAWVFAAGLHDPSASTVIRSAHPGGPQTITDGPYVEGKEHFGGFTVIDVDDLDAALDWARRMQQIIGLPVEVRPVKAADDDTAPR</sequence>
<dbReference type="AlphaFoldDB" id="A0A0L6CJF8"/>
<dbReference type="Gene3D" id="3.30.70.1060">
    <property type="entry name" value="Dimeric alpha+beta barrel"/>
    <property type="match status" value="1"/>
</dbReference>
<dbReference type="PANTHER" id="PTHR35174:SF3">
    <property type="entry name" value="BLL7171 PROTEIN"/>
    <property type="match status" value="1"/>
</dbReference>
<dbReference type="InterPro" id="IPR005545">
    <property type="entry name" value="YCII"/>
</dbReference>
<protein>
    <submittedName>
        <fullName evidence="3">DGPFAETKE family protein</fullName>
    </submittedName>
</protein>
<dbReference type="STRING" id="1631356.VV01_11600"/>
<gene>
    <name evidence="3" type="ORF">VV01_11600</name>
</gene>